<evidence type="ECO:0000256" key="3">
    <source>
        <dbReference type="ARBA" id="ARBA00022692"/>
    </source>
</evidence>
<gene>
    <name evidence="8" type="ordered locus">AciX9_2277</name>
</gene>
<dbReference type="EMBL" id="CP002480">
    <property type="protein sequence ID" value="ADW69315.1"/>
    <property type="molecule type" value="Genomic_DNA"/>
</dbReference>
<dbReference type="PaxDb" id="1198114-AciX9_2277"/>
<evidence type="ECO:0000259" key="7">
    <source>
        <dbReference type="Pfam" id="PF04138"/>
    </source>
</evidence>
<dbReference type="InterPro" id="IPR007267">
    <property type="entry name" value="GtrA_DPMS_TM"/>
</dbReference>
<dbReference type="Proteomes" id="UP000000343">
    <property type="component" value="Chromosome"/>
</dbReference>
<dbReference type="Pfam" id="PF04138">
    <property type="entry name" value="GtrA_DPMS_TM"/>
    <property type="match status" value="1"/>
</dbReference>
<dbReference type="eggNOG" id="COG2246">
    <property type="taxonomic scope" value="Bacteria"/>
</dbReference>
<evidence type="ECO:0000313" key="8">
    <source>
        <dbReference type="EMBL" id="ADW69315.1"/>
    </source>
</evidence>
<dbReference type="STRING" id="1198114.AciX9_2277"/>
<reference evidence="9" key="1">
    <citation type="submission" date="2011-01" db="EMBL/GenBank/DDBJ databases">
        <title>Complete sequence of chromosome of Acidobacterium sp. MP5ACTX9.</title>
        <authorList>
            <consortium name="US DOE Joint Genome Institute"/>
            <person name="Lucas S."/>
            <person name="Copeland A."/>
            <person name="Lapidus A."/>
            <person name="Cheng J.-F."/>
            <person name="Goodwin L."/>
            <person name="Pitluck S."/>
            <person name="Teshima H."/>
            <person name="Detter J.C."/>
            <person name="Han C."/>
            <person name="Tapia R."/>
            <person name="Land M."/>
            <person name="Hauser L."/>
            <person name="Kyrpides N."/>
            <person name="Ivanova N."/>
            <person name="Ovchinnikova G."/>
            <person name="Pagani I."/>
            <person name="Rawat S.R."/>
            <person name="Mannisto M."/>
            <person name="Haggblom M.M."/>
            <person name="Woyke T."/>
        </authorList>
    </citation>
    <scope>NUCLEOTIDE SEQUENCE [LARGE SCALE GENOMIC DNA]</scope>
    <source>
        <strain evidence="9">MP5ACTX9</strain>
    </source>
</reference>
<feature type="transmembrane region" description="Helical" evidence="6">
    <location>
        <begin position="102"/>
        <end position="124"/>
    </location>
</feature>
<evidence type="ECO:0000256" key="5">
    <source>
        <dbReference type="ARBA" id="ARBA00023136"/>
    </source>
</evidence>
<comment type="similarity">
    <text evidence="2">Belongs to the GtrA family.</text>
</comment>
<evidence type="ECO:0000256" key="4">
    <source>
        <dbReference type="ARBA" id="ARBA00022989"/>
    </source>
</evidence>
<dbReference type="PANTHER" id="PTHR38459">
    <property type="entry name" value="PROPHAGE BACTOPRENOL-LINKED GLUCOSE TRANSLOCASE HOMOLOG"/>
    <property type="match status" value="1"/>
</dbReference>
<proteinExistence type="inferred from homology"/>
<evidence type="ECO:0000313" key="9">
    <source>
        <dbReference type="Proteomes" id="UP000000343"/>
    </source>
</evidence>
<dbReference type="GO" id="GO:0000271">
    <property type="term" value="P:polysaccharide biosynthetic process"/>
    <property type="evidence" value="ECO:0007669"/>
    <property type="project" value="InterPro"/>
</dbReference>
<name>E8X391_GRATM</name>
<sequence length="164" mass="18238">MDTLTPIVTPTPEPHGPFAALRRVFPTGEVIRFLLVGASNTLFSYALYAACVRFYGHLMPTHGQPLIADIASITSKPIGITVAFLGYKHFVFRTHGNYLKEWLRCFAVYGVSTPVELVILPVATKLFLLTALTHPYAPYLAGIVNSVVIASYSYFAHKKFSFRR</sequence>
<dbReference type="InterPro" id="IPR051401">
    <property type="entry name" value="GtrA_CellWall_Glycosyl"/>
</dbReference>
<keyword evidence="4 6" id="KW-1133">Transmembrane helix</keyword>
<keyword evidence="3 6" id="KW-0812">Transmembrane</keyword>
<protein>
    <submittedName>
        <fullName evidence="8">GtrA family protein</fullName>
    </submittedName>
</protein>
<dbReference type="RefSeq" id="WP_013580631.1">
    <property type="nucleotide sequence ID" value="NC_015064.1"/>
</dbReference>
<feature type="transmembrane region" description="Helical" evidence="6">
    <location>
        <begin position="70"/>
        <end position="90"/>
    </location>
</feature>
<keyword evidence="9" id="KW-1185">Reference proteome</keyword>
<accession>E8X391</accession>
<dbReference type="HOGENOM" id="CLU_137298_0_0_0"/>
<dbReference type="OrthoDB" id="9812049at2"/>
<keyword evidence="5 6" id="KW-0472">Membrane</keyword>
<comment type="subcellular location">
    <subcellularLocation>
        <location evidence="1">Membrane</location>
        <topology evidence="1">Multi-pass membrane protein</topology>
    </subcellularLocation>
</comment>
<dbReference type="PANTHER" id="PTHR38459:SF1">
    <property type="entry name" value="PROPHAGE BACTOPRENOL-LINKED GLUCOSE TRANSLOCASE HOMOLOG"/>
    <property type="match status" value="1"/>
</dbReference>
<evidence type="ECO:0000256" key="2">
    <source>
        <dbReference type="ARBA" id="ARBA00009399"/>
    </source>
</evidence>
<feature type="transmembrane region" description="Helical" evidence="6">
    <location>
        <begin position="30"/>
        <end position="50"/>
    </location>
</feature>
<feature type="transmembrane region" description="Helical" evidence="6">
    <location>
        <begin position="136"/>
        <end position="155"/>
    </location>
</feature>
<dbReference type="KEGG" id="acm:AciX9_2277"/>
<evidence type="ECO:0000256" key="6">
    <source>
        <dbReference type="SAM" id="Phobius"/>
    </source>
</evidence>
<evidence type="ECO:0000256" key="1">
    <source>
        <dbReference type="ARBA" id="ARBA00004141"/>
    </source>
</evidence>
<organism evidence="9">
    <name type="scientific">Granulicella tundricola (strain ATCC BAA-1859 / DSM 23138 / MP5ACTX9)</name>
    <dbReference type="NCBI Taxonomy" id="1198114"/>
    <lineage>
        <taxon>Bacteria</taxon>
        <taxon>Pseudomonadati</taxon>
        <taxon>Acidobacteriota</taxon>
        <taxon>Terriglobia</taxon>
        <taxon>Terriglobales</taxon>
        <taxon>Acidobacteriaceae</taxon>
        <taxon>Granulicella</taxon>
    </lineage>
</organism>
<dbReference type="AlphaFoldDB" id="E8X391"/>
<dbReference type="GO" id="GO:0005886">
    <property type="term" value="C:plasma membrane"/>
    <property type="evidence" value="ECO:0007669"/>
    <property type="project" value="TreeGrafter"/>
</dbReference>
<feature type="domain" description="GtrA/DPMS transmembrane" evidence="7">
    <location>
        <begin position="32"/>
        <end position="162"/>
    </location>
</feature>